<dbReference type="AlphaFoldDB" id="A0A4Y7QGL8"/>
<dbReference type="GO" id="GO:0016765">
    <property type="term" value="F:transferase activity, transferring alkyl or aryl (other than methyl) groups"/>
    <property type="evidence" value="ECO:0007669"/>
    <property type="project" value="InterPro"/>
</dbReference>
<dbReference type="GO" id="GO:0016020">
    <property type="term" value="C:membrane"/>
    <property type="evidence" value="ECO:0007669"/>
    <property type="project" value="UniProtKB-SubCell"/>
</dbReference>
<dbReference type="PANTHER" id="PTHR42723">
    <property type="entry name" value="CHLOROPHYLL SYNTHASE"/>
    <property type="match status" value="1"/>
</dbReference>
<evidence type="ECO:0000256" key="5">
    <source>
        <dbReference type="SAM" id="Phobius"/>
    </source>
</evidence>
<dbReference type="STRING" id="50990.A0A4Y7QGL8"/>
<sequence length="262" mass="28866">MSSTCFGVSLGEIGLPPSYLLTPYVYFFNLSNQITGVDEDRINKPDRPIPSGKVTVPDAIRRWVVALSTFIGISIYEPSLRPETICWVLTVAFLCLSSAGSHWFGKNSVAMTTGTWALLSASWKAIAPATPKSNAYVYAVALWAGLTVHIQDLRDIAGDAAVGRKTLPVVFGDRGSRLIITFLFLPAAYCVLWMAGIVRLAPVTLSVIHSTLAYRIMQVGDSRYDHKTYMRDCMRKFRVDFSSIQRSLAPVPVNGVKEDLLL</sequence>
<dbReference type="InterPro" id="IPR000537">
    <property type="entry name" value="UbiA_prenyltransferase"/>
</dbReference>
<evidence type="ECO:0000256" key="1">
    <source>
        <dbReference type="ARBA" id="ARBA00004141"/>
    </source>
</evidence>
<dbReference type="PANTHER" id="PTHR42723:SF1">
    <property type="entry name" value="CHLOROPHYLL SYNTHASE, CHLOROPLASTIC"/>
    <property type="match status" value="1"/>
</dbReference>
<evidence type="ECO:0000256" key="2">
    <source>
        <dbReference type="ARBA" id="ARBA00022692"/>
    </source>
</evidence>
<reference evidence="6 7" key="1">
    <citation type="submission" date="2018-06" db="EMBL/GenBank/DDBJ databases">
        <title>A transcriptomic atlas of mushroom development highlights an independent origin of complex multicellularity.</title>
        <authorList>
            <consortium name="DOE Joint Genome Institute"/>
            <person name="Krizsan K."/>
            <person name="Almasi E."/>
            <person name="Merenyi Z."/>
            <person name="Sahu N."/>
            <person name="Viragh M."/>
            <person name="Koszo T."/>
            <person name="Mondo S."/>
            <person name="Kiss B."/>
            <person name="Balint B."/>
            <person name="Kues U."/>
            <person name="Barry K."/>
            <person name="Hegedus J.C."/>
            <person name="Henrissat B."/>
            <person name="Johnson J."/>
            <person name="Lipzen A."/>
            <person name="Ohm R."/>
            <person name="Nagy I."/>
            <person name="Pangilinan J."/>
            <person name="Yan J."/>
            <person name="Xiong Y."/>
            <person name="Grigoriev I.V."/>
            <person name="Hibbett D.S."/>
            <person name="Nagy L.G."/>
        </authorList>
    </citation>
    <scope>NUCLEOTIDE SEQUENCE [LARGE SCALE GENOMIC DNA]</scope>
    <source>
        <strain evidence="6 7">SZMC22713</strain>
    </source>
</reference>
<dbReference type="Proteomes" id="UP000294933">
    <property type="component" value="Unassembled WGS sequence"/>
</dbReference>
<feature type="transmembrane region" description="Helical" evidence="5">
    <location>
        <begin position="178"/>
        <end position="201"/>
    </location>
</feature>
<keyword evidence="2 5" id="KW-0812">Transmembrane</keyword>
<name>A0A4Y7QGL8_9AGAM</name>
<evidence type="ECO:0008006" key="8">
    <source>
        <dbReference type="Google" id="ProtNLM"/>
    </source>
</evidence>
<keyword evidence="3 5" id="KW-1133">Transmembrane helix</keyword>
<dbReference type="Gene3D" id="1.20.120.1780">
    <property type="entry name" value="UbiA prenyltransferase"/>
    <property type="match status" value="1"/>
</dbReference>
<dbReference type="Gene3D" id="1.10.357.140">
    <property type="entry name" value="UbiA prenyltransferase"/>
    <property type="match status" value="1"/>
</dbReference>
<accession>A0A4Y7QGL8</accession>
<protein>
    <recommendedName>
        <fullName evidence="8">UbiA prenyltransferase</fullName>
    </recommendedName>
</protein>
<proteinExistence type="predicted"/>
<dbReference type="VEuPathDB" id="FungiDB:BD410DRAFT_825296"/>
<evidence type="ECO:0000313" key="7">
    <source>
        <dbReference type="Proteomes" id="UP000294933"/>
    </source>
</evidence>
<dbReference type="OrthoDB" id="434972at2759"/>
<dbReference type="InterPro" id="IPR050475">
    <property type="entry name" value="Prenyltransferase_related"/>
</dbReference>
<evidence type="ECO:0000313" key="6">
    <source>
        <dbReference type="EMBL" id="TDL26804.1"/>
    </source>
</evidence>
<dbReference type="EMBL" id="ML170160">
    <property type="protein sequence ID" value="TDL26804.1"/>
    <property type="molecule type" value="Genomic_DNA"/>
</dbReference>
<organism evidence="6 7">
    <name type="scientific">Rickenella mellea</name>
    <dbReference type="NCBI Taxonomy" id="50990"/>
    <lineage>
        <taxon>Eukaryota</taxon>
        <taxon>Fungi</taxon>
        <taxon>Dikarya</taxon>
        <taxon>Basidiomycota</taxon>
        <taxon>Agaricomycotina</taxon>
        <taxon>Agaricomycetes</taxon>
        <taxon>Hymenochaetales</taxon>
        <taxon>Rickenellaceae</taxon>
        <taxon>Rickenella</taxon>
    </lineage>
</organism>
<evidence type="ECO:0000256" key="3">
    <source>
        <dbReference type="ARBA" id="ARBA00022989"/>
    </source>
</evidence>
<keyword evidence="7" id="KW-1185">Reference proteome</keyword>
<evidence type="ECO:0000256" key="4">
    <source>
        <dbReference type="ARBA" id="ARBA00023136"/>
    </source>
</evidence>
<gene>
    <name evidence="6" type="ORF">BD410DRAFT_825296</name>
</gene>
<dbReference type="Pfam" id="PF01040">
    <property type="entry name" value="UbiA"/>
    <property type="match status" value="1"/>
</dbReference>
<keyword evidence="4 5" id="KW-0472">Membrane</keyword>
<comment type="subcellular location">
    <subcellularLocation>
        <location evidence="1">Membrane</location>
        <topology evidence="1">Multi-pass membrane protein</topology>
    </subcellularLocation>
</comment>
<dbReference type="InterPro" id="IPR044878">
    <property type="entry name" value="UbiA_sf"/>
</dbReference>